<organism evidence="10 11">
    <name type="scientific">Nocardioides lentus</name>
    <dbReference type="NCBI Taxonomy" id="338077"/>
    <lineage>
        <taxon>Bacteria</taxon>
        <taxon>Bacillati</taxon>
        <taxon>Actinomycetota</taxon>
        <taxon>Actinomycetes</taxon>
        <taxon>Propionibacteriales</taxon>
        <taxon>Nocardioidaceae</taxon>
        <taxon>Nocardioides</taxon>
    </lineage>
</organism>
<dbReference type="InterPro" id="IPR027268">
    <property type="entry name" value="Peptidase_M4/M1_CTD_sf"/>
</dbReference>
<evidence type="ECO:0000256" key="5">
    <source>
        <dbReference type="ARBA" id="ARBA00022833"/>
    </source>
</evidence>
<evidence type="ECO:0000259" key="9">
    <source>
        <dbReference type="Pfam" id="PF02868"/>
    </source>
</evidence>
<dbReference type="CDD" id="cd09597">
    <property type="entry name" value="M4_TLP"/>
    <property type="match status" value="1"/>
</dbReference>
<keyword evidence="7" id="KW-0964">Secreted</keyword>
<comment type="similarity">
    <text evidence="1 7">Belongs to the peptidase M4 family.</text>
</comment>
<proteinExistence type="inferred from homology"/>
<evidence type="ECO:0000256" key="7">
    <source>
        <dbReference type="RuleBase" id="RU366073"/>
    </source>
</evidence>
<keyword evidence="6 7" id="KW-0482">Metalloprotease</keyword>
<dbReference type="Pfam" id="PF01447">
    <property type="entry name" value="Peptidase_M4"/>
    <property type="match status" value="1"/>
</dbReference>
<dbReference type="InterPro" id="IPR052759">
    <property type="entry name" value="Metalloprotease_M4"/>
</dbReference>
<feature type="domain" description="Peptidase M4" evidence="8">
    <location>
        <begin position="93"/>
        <end position="175"/>
    </location>
</feature>
<dbReference type="PANTHER" id="PTHR43579">
    <property type="match status" value="1"/>
</dbReference>
<protein>
    <recommendedName>
        <fullName evidence="7">Neutral metalloproteinase</fullName>
        <ecNumber evidence="7">3.4.24.-</ecNumber>
    </recommendedName>
</protein>
<dbReference type="Gene3D" id="3.10.170.10">
    <property type="match status" value="1"/>
</dbReference>
<comment type="subcellular location">
    <subcellularLocation>
        <location evidence="7">Secreted</location>
    </subcellularLocation>
</comment>
<evidence type="ECO:0000256" key="4">
    <source>
        <dbReference type="ARBA" id="ARBA00022801"/>
    </source>
</evidence>
<sequence>MATPSTCSFLPPQLLRELAARRPEASARLEATLVVDEVIRRRRRDTPAGAAAAAVASFTAARSRAWTVHDAGRGTDLPGRVVRSAGDPPSGDVAVDEAAEGVEASLALFAEAFGRDSYDGRGGPVSATVHYGQDYVNAFWDGTQLVFGDGDGEVFDRFTVAIDVVAHEFSHAVVQHTADLVYEGQSGALNESVCDVFASCLVQRRRGETAAEADWLIGRGLFLPGVEARALRDMARPGTAYDDPAVGRDPQVGHLDDYVVTAEDNGGVHLNSGIPNRAFHLAATAIGGRSWETAGPIWYAALTSVGPRADFAGFAAATVAAAGDRVDAVRGAWEQVGVTPAARTGGARGGGRDAVAPAPRRVRVVRSGGFAGMVETGEVDLGSDDPRCAEVGTLLDRVDLPAAASGLGAGPGRSAVPDGFVYAFETPQVGRVELPEHALTADLRRLAGLVLPEHRRDA</sequence>
<dbReference type="EMBL" id="BAAAMY010000004">
    <property type="protein sequence ID" value="GAA1916467.1"/>
    <property type="molecule type" value="Genomic_DNA"/>
</dbReference>
<comment type="function">
    <text evidence="7">Extracellular zinc metalloprotease.</text>
</comment>
<keyword evidence="2 7" id="KW-0645">Protease</keyword>
<name>A0ABP5ALE5_9ACTN</name>
<evidence type="ECO:0000256" key="1">
    <source>
        <dbReference type="ARBA" id="ARBA00009388"/>
    </source>
</evidence>
<evidence type="ECO:0000313" key="11">
    <source>
        <dbReference type="Proteomes" id="UP001501612"/>
    </source>
</evidence>
<dbReference type="Pfam" id="PF02868">
    <property type="entry name" value="Peptidase_M4_C"/>
    <property type="match status" value="1"/>
</dbReference>
<keyword evidence="4 7" id="KW-0378">Hydrolase</keyword>
<dbReference type="InterPro" id="IPR001570">
    <property type="entry name" value="Peptidase_M4_C_domain"/>
</dbReference>
<comment type="cofactor">
    <cofactor evidence="7">
        <name>Zn(2+)</name>
        <dbReference type="ChEBI" id="CHEBI:29105"/>
    </cofactor>
</comment>
<accession>A0ABP5ALE5</accession>
<evidence type="ECO:0000256" key="3">
    <source>
        <dbReference type="ARBA" id="ARBA00022723"/>
    </source>
</evidence>
<evidence type="ECO:0000259" key="8">
    <source>
        <dbReference type="Pfam" id="PF01447"/>
    </source>
</evidence>
<keyword evidence="11" id="KW-1185">Reference proteome</keyword>
<dbReference type="InterPro" id="IPR013856">
    <property type="entry name" value="Peptidase_M4_domain"/>
</dbReference>
<evidence type="ECO:0000256" key="6">
    <source>
        <dbReference type="ARBA" id="ARBA00023049"/>
    </source>
</evidence>
<dbReference type="Proteomes" id="UP001501612">
    <property type="component" value="Unassembled WGS sequence"/>
</dbReference>
<dbReference type="PANTHER" id="PTHR43579:SF1">
    <property type="entry name" value="NEUTRAL METALLOPROTEINASE"/>
    <property type="match status" value="1"/>
</dbReference>
<dbReference type="PRINTS" id="PR00730">
    <property type="entry name" value="THERMOLYSIN"/>
</dbReference>
<keyword evidence="3" id="KW-0479">Metal-binding</keyword>
<evidence type="ECO:0000256" key="2">
    <source>
        <dbReference type="ARBA" id="ARBA00022670"/>
    </source>
</evidence>
<keyword evidence="5 7" id="KW-0862">Zinc</keyword>
<dbReference type="EC" id="3.4.24.-" evidence="7"/>
<reference evidence="11" key="1">
    <citation type="journal article" date="2019" name="Int. J. Syst. Evol. Microbiol.">
        <title>The Global Catalogue of Microorganisms (GCM) 10K type strain sequencing project: providing services to taxonomists for standard genome sequencing and annotation.</title>
        <authorList>
            <consortium name="The Broad Institute Genomics Platform"/>
            <consortium name="The Broad Institute Genome Sequencing Center for Infectious Disease"/>
            <person name="Wu L."/>
            <person name="Ma J."/>
        </authorList>
    </citation>
    <scope>NUCLEOTIDE SEQUENCE [LARGE SCALE GENOMIC DNA]</scope>
    <source>
        <strain evidence="11">JCM 14046</strain>
    </source>
</reference>
<evidence type="ECO:0000313" key="10">
    <source>
        <dbReference type="EMBL" id="GAA1916467.1"/>
    </source>
</evidence>
<comment type="caution">
    <text evidence="10">The sequence shown here is derived from an EMBL/GenBank/DDBJ whole genome shotgun (WGS) entry which is preliminary data.</text>
</comment>
<feature type="domain" description="Peptidase M4 C-terminal" evidence="9">
    <location>
        <begin position="178"/>
        <end position="338"/>
    </location>
</feature>
<dbReference type="SUPFAM" id="SSF55486">
    <property type="entry name" value="Metalloproteases ('zincins'), catalytic domain"/>
    <property type="match status" value="1"/>
</dbReference>
<gene>
    <name evidence="10" type="ORF">GCM10009737_17410</name>
</gene>
<dbReference type="Gene3D" id="1.10.390.10">
    <property type="entry name" value="Neutral Protease Domain 2"/>
    <property type="match status" value="1"/>
</dbReference>
<dbReference type="RefSeq" id="WP_344006191.1">
    <property type="nucleotide sequence ID" value="NZ_BAAAMY010000004.1"/>
</dbReference>
<dbReference type="InterPro" id="IPR023612">
    <property type="entry name" value="Peptidase_M4"/>
</dbReference>